<evidence type="ECO:0000313" key="4">
    <source>
        <dbReference type="RefSeq" id="XP_010278040.1"/>
    </source>
</evidence>
<dbReference type="RefSeq" id="XP_010278040.1">
    <property type="nucleotide sequence ID" value="XM_010279738.2"/>
</dbReference>
<evidence type="ECO:0000313" key="3">
    <source>
        <dbReference type="Proteomes" id="UP000189703"/>
    </source>
</evidence>
<dbReference type="Pfam" id="PF25999">
    <property type="entry name" value="SYNRG_C"/>
    <property type="match status" value="1"/>
</dbReference>
<reference evidence="4 5" key="1">
    <citation type="submission" date="2025-04" db="UniProtKB">
        <authorList>
            <consortium name="RefSeq"/>
        </authorList>
    </citation>
    <scope>IDENTIFICATION</scope>
</reference>
<evidence type="ECO:0000259" key="2">
    <source>
        <dbReference type="Pfam" id="PF25999"/>
    </source>
</evidence>
<feature type="region of interest" description="Disordered" evidence="1">
    <location>
        <begin position="259"/>
        <end position="305"/>
    </location>
</feature>
<accession>A0A1U8QAH6</accession>
<dbReference type="Proteomes" id="UP000189703">
    <property type="component" value="Unplaced"/>
</dbReference>
<gene>
    <name evidence="4 5" type="primary">LOC104612348</name>
</gene>
<dbReference type="OMA" id="DENGWEF"/>
<name>A0A1U8QAH6_NELNU</name>
<dbReference type="AlphaFoldDB" id="A0A1U8QAH6"/>
<dbReference type="OrthoDB" id="765227at2759"/>
<protein>
    <submittedName>
        <fullName evidence="4 5">Uncharacterized protein LOC104612348</fullName>
    </submittedName>
</protein>
<dbReference type="RefSeq" id="XP_019055794.1">
    <property type="nucleotide sequence ID" value="XM_019200249.1"/>
</dbReference>
<dbReference type="PANTHER" id="PTHR35701:SF1">
    <property type="entry name" value="OS11G0148400 PROTEIN"/>
    <property type="match status" value="1"/>
</dbReference>
<dbReference type="KEGG" id="nnu:104612348"/>
<organism evidence="3 5">
    <name type="scientific">Nelumbo nucifera</name>
    <name type="common">Sacred lotus</name>
    <dbReference type="NCBI Taxonomy" id="4432"/>
    <lineage>
        <taxon>Eukaryota</taxon>
        <taxon>Viridiplantae</taxon>
        <taxon>Streptophyta</taxon>
        <taxon>Embryophyta</taxon>
        <taxon>Tracheophyta</taxon>
        <taxon>Spermatophyta</taxon>
        <taxon>Magnoliopsida</taxon>
        <taxon>Proteales</taxon>
        <taxon>Nelumbonaceae</taxon>
        <taxon>Nelumbo</taxon>
    </lineage>
</organism>
<evidence type="ECO:0000256" key="1">
    <source>
        <dbReference type="SAM" id="MobiDB-lite"/>
    </source>
</evidence>
<dbReference type="PANTHER" id="PTHR35701">
    <property type="entry name" value="OS11G0148400 PROTEIN"/>
    <property type="match status" value="1"/>
</dbReference>
<dbReference type="GeneID" id="104612348"/>
<feature type="domain" description="Synergin gamma C-terminal" evidence="2">
    <location>
        <begin position="791"/>
        <end position="983"/>
    </location>
</feature>
<feature type="compositionally biased region" description="Basic and acidic residues" evidence="1">
    <location>
        <begin position="259"/>
        <end position="270"/>
    </location>
</feature>
<evidence type="ECO:0000313" key="5">
    <source>
        <dbReference type="RefSeq" id="XP_019055794.1"/>
    </source>
</evidence>
<keyword evidence="3" id="KW-1185">Reference proteome</keyword>
<dbReference type="InterPro" id="IPR059024">
    <property type="entry name" value="SYNRG_C"/>
</dbReference>
<dbReference type="eggNOG" id="ENOG502QRFB">
    <property type="taxonomic scope" value="Eukaryota"/>
</dbReference>
<sequence>MPENQPDDDDEGFGDFKFVSSYNQPISLDQSKTAHEDEWGDFVATFSQKQNSLGNSPGFQPYNYNGFNGFAHSQYPAVHPEGGRSFYPTGFFSDYSTKVPESESNHVENDKSLNRCQTMPNRFVDTSSQKQNSLGGFQPCNYTGFNGFVHSQYPDIHPEGGRSFYPTDFFSDYSTEVPQSEPNHVGNDKSLNRSQTMSNSFMYTFSQTQNSLGNSLGFQPYNYNGFNGFVHGQYPAIYPESGKSFDPIGFFSDYSTKVPEPEPNHVENGKHSAPPVAEKRWEKPRGPLPLSLFGDEDEESDSVDPPLNDTMDMFSPKPATPVKNEQNVGSNGAFTDLIENLYSQAEQSKTEHGSSSNLVDEKGDFDNEEWEFQEASPVKKVGDRSSAEKIEGASDMVEVQLETAKINSQIQADGTRLQNLEGAIHMSDFSSGRQEVGDFSVSVDGVSHKPADFDNGLLLGDSTFTKNGSISGSYTQSDQISTENESNSHFVNGNADFDDNFGDFKDAFSEMGAINCSSEHKEKQGSAGSGAEIELILDSEIQDLSSSKPTVYVRNSTKNDGSSPNVSFNDFIMSLYRQAEHAPTVDATQKTMVNGSDSAQTGMDSQLMSGKVTDMSSQLVNGEDNSDESSWEFKDAYTETRAEDQSCVSCLIDTNTKFTKESKLKNFVDIYTRLKEQSHYIALHHLDGLKNAQKVAALSGEDAKAVALHEEIQVACRKLHMENVVSEKSFTEEHATINISVDEFMQEPDFQILEGEYHLLRRISLAEKDLSSAIELSEHAILIINILAMGSVEEKSSYVASLSQMILVCVEELKHGGLIWKQSVQKNLHKKILSEPRGQRYILALGEIYRVVEILRASGKLYKPWILSILADPSDIFALLEECVAVWSNSGLEEALKSLSNGLGFGCDETTKALLESIKSIHDLDEVVLQNHLLAKKEPVCQLSGLSLVAVPGMKFVVWNGENYFLTLANLWVNRISLDLPKLPNIHVSK</sequence>
<proteinExistence type="predicted"/>